<feature type="compositionally biased region" description="Basic and acidic residues" evidence="1">
    <location>
        <begin position="411"/>
        <end position="421"/>
    </location>
</feature>
<feature type="domain" description="Flagellar hook-length control protein-like C-terminal" evidence="2">
    <location>
        <begin position="283"/>
        <end position="348"/>
    </location>
</feature>
<keyword evidence="3" id="KW-0969">Cilium</keyword>
<feature type="compositionally biased region" description="Polar residues" evidence="1">
    <location>
        <begin position="8"/>
        <end position="23"/>
    </location>
</feature>
<name>A0A3P3GB82_9HYPH</name>
<feature type="compositionally biased region" description="Polar residues" evidence="1">
    <location>
        <begin position="122"/>
        <end position="133"/>
    </location>
</feature>
<feature type="region of interest" description="Disordered" evidence="1">
    <location>
        <begin position="105"/>
        <end position="177"/>
    </location>
</feature>
<dbReference type="InterPro" id="IPR021136">
    <property type="entry name" value="Flagellar_hook_control-like_C"/>
</dbReference>
<dbReference type="OrthoDB" id="8117459at2"/>
<evidence type="ECO:0000313" key="4">
    <source>
        <dbReference type="Proteomes" id="UP000273786"/>
    </source>
</evidence>
<accession>A0A3P3GB82</accession>
<gene>
    <name evidence="3" type="ORF">EH240_01270</name>
</gene>
<feature type="region of interest" description="Disordered" evidence="1">
    <location>
        <begin position="1"/>
        <end position="83"/>
    </location>
</feature>
<keyword evidence="4" id="KW-1185">Reference proteome</keyword>
<feature type="compositionally biased region" description="Polar residues" evidence="1">
    <location>
        <begin position="372"/>
        <end position="381"/>
    </location>
</feature>
<keyword evidence="3" id="KW-0282">Flagellum</keyword>
<reference evidence="3 4" key="1">
    <citation type="submission" date="2018-11" db="EMBL/GenBank/DDBJ databases">
        <title>the genome of Mesorhizobium tamadayense DSM 28320.</title>
        <authorList>
            <person name="Gao J."/>
        </authorList>
    </citation>
    <scope>NUCLEOTIDE SEQUENCE [LARGE SCALE GENOMIC DNA]</scope>
    <source>
        <strain evidence="3 4">DSM 28320</strain>
    </source>
</reference>
<dbReference type="Gene3D" id="3.30.750.140">
    <property type="match status" value="1"/>
</dbReference>
<dbReference type="EMBL" id="RQXT01000001">
    <property type="protein sequence ID" value="RRI07987.1"/>
    <property type="molecule type" value="Genomic_DNA"/>
</dbReference>
<dbReference type="Proteomes" id="UP000273786">
    <property type="component" value="Unassembled WGS sequence"/>
</dbReference>
<evidence type="ECO:0000313" key="3">
    <source>
        <dbReference type="EMBL" id="RRI07987.1"/>
    </source>
</evidence>
<organism evidence="3 4">
    <name type="scientific">Mesorhizobium tamadayense</name>
    <dbReference type="NCBI Taxonomy" id="425306"/>
    <lineage>
        <taxon>Bacteria</taxon>
        <taxon>Pseudomonadati</taxon>
        <taxon>Pseudomonadota</taxon>
        <taxon>Alphaproteobacteria</taxon>
        <taxon>Hyphomicrobiales</taxon>
        <taxon>Phyllobacteriaceae</taxon>
        <taxon>Mesorhizobium</taxon>
    </lineage>
</organism>
<dbReference type="AlphaFoldDB" id="A0A3P3GB82"/>
<evidence type="ECO:0000256" key="1">
    <source>
        <dbReference type="SAM" id="MobiDB-lite"/>
    </source>
</evidence>
<evidence type="ECO:0000259" key="2">
    <source>
        <dbReference type="Pfam" id="PF02120"/>
    </source>
</evidence>
<protein>
    <submittedName>
        <fullName evidence="3">Flagellar hook-length control protein FliK</fullName>
    </submittedName>
</protein>
<feature type="region of interest" description="Disordered" evidence="1">
    <location>
        <begin position="190"/>
        <end position="218"/>
    </location>
</feature>
<dbReference type="InterPro" id="IPR038610">
    <property type="entry name" value="FliK-like_C_sf"/>
</dbReference>
<feature type="region of interest" description="Disordered" evidence="1">
    <location>
        <begin position="356"/>
        <end position="421"/>
    </location>
</feature>
<dbReference type="Pfam" id="PF02120">
    <property type="entry name" value="Flg_hook"/>
    <property type="match status" value="1"/>
</dbReference>
<comment type="caution">
    <text evidence="3">The sequence shown here is derived from an EMBL/GenBank/DDBJ whole genome shotgun (WGS) entry which is preliminary data.</text>
</comment>
<keyword evidence="3" id="KW-0966">Cell projection</keyword>
<feature type="compositionally biased region" description="Low complexity" evidence="1">
    <location>
        <begin position="198"/>
        <end position="218"/>
    </location>
</feature>
<sequence length="421" mass="43251">MVHGAENSARQGKQSAGPVSSDSHAARRALAGSPKAQPDQDGQHKTAAQKPAAGKATKNSAGADHVKAADDADASAQSSDAVPLQDRLPLLMALSDIRHFAASTNADRSGSAAEGEAGFQPSIGQSASSQLTIRQGKRALADNSESAEPLPRSSRATMATEKSGPDFGQKPASADPAADSLVRKDDILPGAQGTETDAAPQSRRPAAAQKTAQTAQSIAAIKPSSAAGRMDVVSQQSFPAPAQSPISQTASALVEAIASDNGVREAFSSASLASQTANSVAVPTHVLKIELHPSELGMVIASLRLSGEQLSIEMKPETHEAYRRLTADSDAIVKSLRGLGFEVDRVTILQPSIAAHSAGRVDANSAPPMSTGRDQPSFQPGNSGGSSAGDRQPGRNDGNGAQEFSRAAPPLRERAGDDIYI</sequence>
<proteinExistence type="predicted"/>